<dbReference type="OrthoDB" id="9815600at2"/>
<reference evidence="2" key="1">
    <citation type="submission" date="2016-10" db="EMBL/GenBank/DDBJ databases">
        <authorList>
            <person name="Varghese N."/>
            <person name="Submissions S."/>
        </authorList>
    </citation>
    <scope>NUCLEOTIDE SEQUENCE [LARGE SCALE GENOMIC DNA]</scope>
    <source>
        <strain evidence="2">DSM 1565</strain>
    </source>
</reference>
<dbReference type="STRING" id="51670.SAMN04488557_4030"/>
<sequence length="93" mass="10439">MEQLAITLACIALTSYFAYHIRYGRHGLEVRAGLVERSALLDFEIKGLESVRTKLRHDVALLSPEIPNADIVEETARDMLGYVRADDKIIPAQ</sequence>
<evidence type="ECO:0000313" key="1">
    <source>
        <dbReference type="EMBL" id="SFV39007.1"/>
    </source>
</evidence>
<dbReference type="RefSeq" id="WP_092869544.1">
    <property type="nucleotide sequence ID" value="NZ_FPCH01000005.1"/>
</dbReference>
<accession>A0A1I7NWG2</accession>
<name>A0A1I7NWG2_9HYPH</name>
<gene>
    <name evidence="1" type="ORF">SAMN04488557_4030</name>
</gene>
<dbReference type="EMBL" id="FPCH01000005">
    <property type="protein sequence ID" value="SFV39007.1"/>
    <property type="molecule type" value="Genomic_DNA"/>
</dbReference>
<organism evidence="1 2">
    <name type="scientific">Hyphomicrobium facile</name>
    <dbReference type="NCBI Taxonomy" id="51670"/>
    <lineage>
        <taxon>Bacteria</taxon>
        <taxon>Pseudomonadati</taxon>
        <taxon>Pseudomonadota</taxon>
        <taxon>Alphaproteobacteria</taxon>
        <taxon>Hyphomicrobiales</taxon>
        <taxon>Hyphomicrobiaceae</taxon>
        <taxon>Hyphomicrobium</taxon>
    </lineage>
</organism>
<dbReference type="Pfam" id="PF04977">
    <property type="entry name" value="DivIC"/>
    <property type="match status" value="1"/>
</dbReference>
<protein>
    <submittedName>
        <fullName evidence="1">Cell division protein FtsB</fullName>
    </submittedName>
</protein>
<dbReference type="InterPro" id="IPR007060">
    <property type="entry name" value="FtsL/DivIC"/>
</dbReference>
<dbReference type="AlphaFoldDB" id="A0A1I7NWG2"/>
<dbReference type="Proteomes" id="UP000199423">
    <property type="component" value="Unassembled WGS sequence"/>
</dbReference>
<keyword evidence="1" id="KW-0131">Cell cycle</keyword>
<dbReference type="GO" id="GO:0051301">
    <property type="term" value="P:cell division"/>
    <property type="evidence" value="ECO:0007669"/>
    <property type="project" value="UniProtKB-KW"/>
</dbReference>
<keyword evidence="1" id="KW-0132">Cell division</keyword>
<evidence type="ECO:0000313" key="2">
    <source>
        <dbReference type="Proteomes" id="UP000199423"/>
    </source>
</evidence>
<proteinExistence type="predicted"/>
<keyword evidence="2" id="KW-1185">Reference proteome</keyword>